<keyword evidence="1 3" id="KW-0808">Transferase</keyword>
<evidence type="ECO:0000256" key="1">
    <source>
        <dbReference type="ARBA" id="ARBA00022679"/>
    </source>
</evidence>
<dbReference type="CDD" id="cd03801">
    <property type="entry name" value="GT4_PimA-like"/>
    <property type="match status" value="1"/>
</dbReference>
<evidence type="ECO:0000313" key="4">
    <source>
        <dbReference type="Proteomes" id="UP000184130"/>
    </source>
</evidence>
<dbReference type="Gene3D" id="3.40.50.2000">
    <property type="entry name" value="Glycogen Phosphorylase B"/>
    <property type="match status" value="1"/>
</dbReference>
<dbReference type="Proteomes" id="UP000184130">
    <property type="component" value="Unassembled WGS sequence"/>
</dbReference>
<accession>A0A1M6R762</accession>
<evidence type="ECO:0000313" key="3">
    <source>
        <dbReference type="EMBL" id="SHK28315.1"/>
    </source>
</evidence>
<dbReference type="SUPFAM" id="SSF53756">
    <property type="entry name" value="UDP-Glycosyltransferase/glycogen phosphorylase"/>
    <property type="match status" value="1"/>
</dbReference>
<reference evidence="3 4" key="1">
    <citation type="submission" date="2016-11" db="EMBL/GenBank/DDBJ databases">
        <authorList>
            <person name="Jaros S."/>
            <person name="Januszkiewicz K."/>
            <person name="Wedrychowicz H."/>
        </authorList>
    </citation>
    <scope>NUCLEOTIDE SEQUENCE [LARGE SCALE GENOMIC DNA]</scope>
    <source>
        <strain evidence="3 4">KHT3</strain>
    </source>
</reference>
<dbReference type="RefSeq" id="WP_073203711.1">
    <property type="nucleotide sequence ID" value="NZ_FRBD01000001.1"/>
</dbReference>
<name>A0A1M6R762_XYLRU</name>
<protein>
    <submittedName>
        <fullName evidence="3">Glycosyltransferase involved in cell wall bisynthesis</fullName>
    </submittedName>
</protein>
<dbReference type="GO" id="GO:0009103">
    <property type="term" value="P:lipopolysaccharide biosynthetic process"/>
    <property type="evidence" value="ECO:0007669"/>
    <property type="project" value="TreeGrafter"/>
</dbReference>
<sequence>MTKIVLINHSFQSDYYSRRWRLFAQKYKDVDITLLTPEVFDWYYQKSYTYKGAVRMEGHEEDCENFHIRTFKKKYRYSLISDDFKRLLLEIKPDVVYHIGMHTQLSLVQIGRIVKKYLPKTKIILFSMRGPAMDNVWPRRFNTLKQYLKDVYLYFYKKPVLRYVNSHYDAIFCHYPEAVDCFRREGYKGRIYMQTQVGVNPEWFHPDEVSRKEIREKYNLGDSFVFGSATRFTDDKGLEEIIEALPQSGNWKFLMMGTGSDAYILKIKEKIKSRGLEDKIILPGFINSFEIAKYWNAIDCAVHVPQTTPFWVETFSLSVVQPMITSKPIIGNTSGSVPYQIGPEGMIVPEGNIKLLSEKMKWVLDNPQKAKLIGERMRDRAIKCFSVPQLNELFYKTIKEDILTGGYDEKKSDMTKWSEL</sequence>
<dbReference type="PANTHER" id="PTHR46401:SF2">
    <property type="entry name" value="GLYCOSYLTRANSFERASE WBBK-RELATED"/>
    <property type="match status" value="1"/>
</dbReference>
<dbReference type="PANTHER" id="PTHR46401">
    <property type="entry name" value="GLYCOSYLTRANSFERASE WBBK-RELATED"/>
    <property type="match status" value="1"/>
</dbReference>
<gene>
    <name evidence="3" type="ORF">SAMN05216463_101118</name>
</gene>
<dbReference type="AlphaFoldDB" id="A0A1M6R762"/>
<organism evidence="3 4">
    <name type="scientific">Xylanibacter ruminicola</name>
    <name type="common">Prevotella ruminicola</name>
    <dbReference type="NCBI Taxonomy" id="839"/>
    <lineage>
        <taxon>Bacteria</taxon>
        <taxon>Pseudomonadati</taxon>
        <taxon>Bacteroidota</taxon>
        <taxon>Bacteroidia</taxon>
        <taxon>Bacteroidales</taxon>
        <taxon>Prevotellaceae</taxon>
        <taxon>Xylanibacter</taxon>
    </lineage>
</organism>
<evidence type="ECO:0000259" key="2">
    <source>
        <dbReference type="Pfam" id="PF00534"/>
    </source>
</evidence>
<dbReference type="GO" id="GO:0016757">
    <property type="term" value="F:glycosyltransferase activity"/>
    <property type="evidence" value="ECO:0007669"/>
    <property type="project" value="InterPro"/>
</dbReference>
<dbReference type="InterPro" id="IPR001296">
    <property type="entry name" value="Glyco_trans_1"/>
</dbReference>
<dbReference type="OrthoDB" id="7560678at2"/>
<proteinExistence type="predicted"/>
<feature type="domain" description="Glycosyl transferase family 1" evidence="2">
    <location>
        <begin position="211"/>
        <end position="378"/>
    </location>
</feature>
<dbReference type="EMBL" id="FRBD01000001">
    <property type="protein sequence ID" value="SHK28315.1"/>
    <property type="molecule type" value="Genomic_DNA"/>
</dbReference>
<dbReference type="Pfam" id="PF00534">
    <property type="entry name" value="Glycos_transf_1"/>
    <property type="match status" value="1"/>
</dbReference>